<dbReference type="Proteomes" id="UP000183410">
    <property type="component" value="Unassembled WGS sequence"/>
</dbReference>
<keyword evidence="3 11" id="KW-0633">Potassium transport</keyword>
<keyword evidence="7 11" id="KW-0630">Potassium</keyword>
<sequence length="190" mass="20845">MKVLASSLRISLLFMALCGLGYNLAVTGMAQILFPEQADGSLVQDDDGTVIGSRLIGQLFSESEFFHGRISSIEYQADGSGSPNYAPSHPELMERVTASVEEWKMNNPEVSVRDLPIDLLTNSASGLDPDISPEAARAQIPRISRLTGMEPQQLERLVQEQTSQRTFGFLGEPAVNVLQLNIELQRLLAR</sequence>
<keyword evidence="13" id="KW-1185">Reference proteome</keyword>
<dbReference type="EMBL" id="FONN01000028">
    <property type="protein sequence ID" value="SFF34385.1"/>
    <property type="molecule type" value="Genomic_DNA"/>
</dbReference>
<dbReference type="PANTHER" id="PTHR30042:SF2">
    <property type="entry name" value="POTASSIUM-TRANSPORTING ATPASE KDPC SUBUNIT"/>
    <property type="match status" value="1"/>
</dbReference>
<evidence type="ECO:0000256" key="4">
    <source>
        <dbReference type="ARBA" id="ARBA00022692"/>
    </source>
</evidence>
<organism evidence="12 13">
    <name type="scientific">Paenibacillus algorifonticola</name>
    <dbReference type="NCBI Taxonomy" id="684063"/>
    <lineage>
        <taxon>Bacteria</taxon>
        <taxon>Bacillati</taxon>
        <taxon>Bacillota</taxon>
        <taxon>Bacilli</taxon>
        <taxon>Bacillales</taxon>
        <taxon>Paenibacillaceae</taxon>
        <taxon>Paenibacillus</taxon>
    </lineage>
</organism>
<keyword evidence="1 11" id="KW-0813">Transport</keyword>
<dbReference type="NCBIfam" id="NF001454">
    <property type="entry name" value="PRK00315.1"/>
    <property type="match status" value="1"/>
</dbReference>
<evidence type="ECO:0000256" key="3">
    <source>
        <dbReference type="ARBA" id="ARBA00022538"/>
    </source>
</evidence>
<dbReference type="RefSeq" id="WP_046234079.1">
    <property type="nucleotide sequence ID" value="NZ_FONN01000028.1"/>
</dbReference>
<evidence type="ECO:0000256" key="7">
    <source>
        <dbReference type="ARBA" id="ARBA00022958"/>
    </source>
</evidence>
<dbReference type="NCBIfam" id="TIGR00681">
    <property type="entry name" value="kdpC"/>
    <property type="match status" value="1"/>
</dbReference>
<keyword evidence="5 11" id="KW-0547">Nucleotide-binding</keyword>
<dbReference type="GO" id="GO:0008556">
    <property type="term" value="F:P-type potassium transmembrane transporter activity"/>
    <property type="evidence" value="ECO:0007669"/>
    <property type="project" value="InterPro"/>
</dbReference>
<evidence type="ECO:0000313" key="12">
    <source>
        <dbReference type="EMBL" id="SFF34385.1"/>
    </source>
</evidence>
<reference evidence="13" key="1">
    <citation type="submission" date="2016-10" db="EMBL/GenBank/DDBJ databases">
        <authorList>
            <person name="Varghese N."/>
            <person name="Submissions S."/>
        </authorList>
    </citation>
    <scope>NUCLEOTIDE SEQUENCE [LARGE SCALE GENOMIC DNA]</scope>
    <source>
        <strain evidence="13">CGMCC 1.10223</strain>
    </source>
</reference>
<keyword evidence="2 11" id="KW-1003">Cell membrane</keyword>
<evidence type="ECO:0000256" key="6">
    <source>
        <dbReference type="ARBA" id="ARBA00022840"/>
    </source>
</evidence>
<dbReference type="GO" id="GO:0005524">
    <property type="term" value="F:ATP binding"/>
    <property type="evidence" value="ECO:0007669"/>
    <property type="project" value="UniProtKB-UniRule"/>
</dbReference>
<dbReference type="GO" id="GO:0005886">
    <property type="term" value="C:plasma membrane"/>
    <property type="evidence" value="ECO:0007669"/>
    <property type="project" value="UniProtKB-SubCell"/>
</dbReference>
<keyword evidence="8 11" id="KW-1133">Transmembrane helix</keyword>
<keyword evidence="10 11" id="KW-0472">Membrane</keyword>
<dbReference type="PANTHER" id="PTHR30042">
    <property type="entry name" value="POTASSIUM-TRANSPORTING ATPASE C CHAIN"/>
    <property type="match status" value="1"/>
</dbReference>
<evidence type="ECO:0000313" key="13">
    <source>
        <dbReference type="Proteomes" id="UP000183410"/>
    </source>
</evidence>
<evidence type="ECO:0000256" key="10">
    <source>
        <dbReference type="ARBA" id="ARBA00023136"/>
    </source>
</evidence>
<evidence type="ECO:0000256" key="9">
    <source>
        <dbReference type="ARBA" id="ARBA00023065"/>
    </source>
</evidence>
<protein>
    <recommendedName>
        <fullName evidence="11">Potassium-transporting ATPase KdpC subunit</fullName>
    </recommendedName>
    <alternativeName>
        <fullName evidence="11">ATP phosphohydrolase [potassium-transporting] C chain</fullName>
    </alternativeName>
    <alternativeName>
        <fullName evidence="11">Potassium-binding and translocating subunit C</fullName>
    </alternativeName>
    <alternativeName>
        <fullName evidence="11">Potassium-translocating ATPase C chain</fullName>
    </alternativeName>
</protein>
<proteinExistence type="inferred from homology"/>
<dbReference type="OrthoDB" id="9809491at2"/>
<evidence type="ECO:0000256" key="5">
    <source>
        <dbReference type="ARBA" id="ARBA00022741"/>
    </source>
</evidence>
<name>A0A1I2HW49_9BACL</name>
<dbReference type="PIRSF" id="PIRSF001296">
    <property type="entry name" value="K_ATPase_KdpC"/>
    <property type="match status" value="1"/>
</dbReference>
<evidence type="ECO:0000256" key="8">
    <source>
        <dbReference type="ARBA" id="ARBA00022989"/>
    </source>
</evidence>
<comment type="similarity">
    <text evidence="11">Belongs to the KdpC family.</text>
</comment>
<keyword evidence="6 11" id="KW-0067">ATP-binding</keyword>
<keyword evidence="4 11" id="KW-0812">Transmembrane</keyword>
<dbReference type="HAMAP" id="MF_00276">
    <property type="entry name" value="KdpC"/>
    <property type="match status" value="1"/>
</dbReference>
<gene>
    <name evidence="11" type="primary">kdpC</name>
    <name evidence="12" type="ORF">SAMN04487969_1285</name>
</gene>
<evidence type="ECO:0000256" key="2">
    <source>
        <dbReference type="ARBA" id="ARBA00022475"/>
    </source>
</evidence>
<dbReference type="Pfam" id="PF02669">
    <property type="entry name" value="KdpC"/>
    <property type="match status" value="1"/>
</dbReference>
<dbReference type="InterPro" id="IPR003820">
    <property type="entry name" value="KdpC"/>
</dbReference>
<comment type="subunit">
    <text evidence="11">The system is composed of three essential subunits: KdpA, KdpB and KdpC.</text>
</comment>
<evidence type="ECO:0000256" key="1">
    <source>
        <dbReference type="ARBA" id="ARBA00022448"/>
    </source>
</evidence>
<accession>A0A1I2HW49</accession>
<comment type="function">
    <text evidence="11">Part of the high-affinity ATP-driven potassium transport (or Kdp) system, which catalyzes the hydrolysis of ATP coupled with the electrogenic transport of potassium into the cytoplasm. This subunit acts as a catalytic chaperone that increases the ATP-binding affinity of the ATP-hydrolyzing subunit KdpB by the formation of a transient KdpB/KdpC/ATP ternary complex.</text>
</comment>
<dbReference type="AlphaFoldDB" id="A0A1I2HW49"/>
<keyword evidence="9 11" id="KW-0406">Ion transport</keyword>
<comment type="subcellular location">
    <subcellularLocation>
        <location evidence="11">Cell membrane</location>
        <topology evidence="11">Single-pass membrane protein</topology>
    </subcellularLocation>
</comment>
<evidence type="ECO:0000256" key="11">
    <source>
        <dbReference type="HAMAP-Rule" id="MF_00276"/>
    </source>
</evidence>